<gene>
    <name evidence="1" type="ORF">O181_092436</name>
</gene>
<keyword evidence="2" id="KW-1185">Reference proteome</keyword>
<reference evidence="1" key="1">
    <citation type="submission" date="2021-03" db="EMBL/GenBank/DDBJ databases">
        <title>Draft genome sequence of rust myrtle Austropuccinia psidii MF-1, a brazilian biotype.</title>
        <authorList>
            <person name="Quecine M.C."/>
            <person name="Pachon D.M.R."/>
            <person name="Bonatelli M.L."/>
            <person name="Correr F.H."/>
            <person name="Franceschini L.M."/>
            <person name="Leite T.F."/>
            <person name="Margarido G.R.A."/>
            <person name="Almeida C.A."/>
            <person name="Ferrarezi J.A."/>
            <person name="Labate C.A."/>
        </authorList>
    </citation>
    <scope>NUCLEOTIDE SEQUENCE</scope>
    <source>
        <strain evidence="1">MF-1</strain>
    </source>
</reference>
<accession>A0A9Q3IZH6</accession>
<protein>
    <recommendedName>
        <fullName evidence="3">Reverse transcriptase Ty1/copia-type domain-containing protein</fullName>
    </recommendedName>
</protein>
<evidence type="ECO:0000313" key="1">
    <source>
        <dbReference type="EMBL" id="MBW0552721.1"/>
    </source>
</evidence>
<sequence>MLGIKISHLSDSITLSQAHYVDSVLELYGMTNCRPTETPMVPHLHLEEAADSERKEFLKLNTNYHSAIGSVSCLSTSTQSDLAYALTYKKRKTEPLEYYSDANWGNYQKTRRLVTGYLVPLKRGLKIWRTCKQPTVSLSLAEAEYRALTDLTKELLWIQQAGEEIGILENLKTTIVDKDNQRCIDTTDRDCNTNGRRMKHIEIQLHFI</sequence>
<dbReference type="CDD" id="cd09272">
    <property type="entry name" value="RNase_HI_RT_Ty1"/>
    <property type="match status" value="1"/>
</dbReference>
<dbReference type="PANTHER" id="PTHR11439:SF463">
    <property type="entry name" value="REVERSE TRANSCRIPTASE TY1_COPIA-TYPE DOMAIN-CONTAINING PROTEIN"/>
    <property type="match status" value="1"/>
</dbReference>
<proteinExistence type="predicted"/>
<organism evidence="1 2">
    <name type="scientific">Austropuccinia psidii MF-1</name>
    <dbReference type="NCBI Taxonomy" id="1389203"/>
    <lineage>
        <taxon>Eukaryota</taxon>
        <taxon>Fungi</taxon>
        <taxon>Dikarya</taxon>
        <taxon>Basidiomycota</taxon>
        <taxon>Pucciniomycotina</taxon>
        <taxon>Pucciniomycetes</taxon>
        <taxon>Pucciniales</taxon>
        <taxon>Sphaerophragmiaceae</taxon>
        <taxon>Austropuccinia</taxon>
    </lineage>
</organism>
<dbReference type="AlphaFoldDB" id="A0A9Q3IZH6"/>
<evidence type="ECO:0000313" key="2">
    <source>
        <dbReference type="Proteomes" id="UP000765509"/>
    </source>
</evidence>
<dbReference type="Proteomes" id="UP000765509">
    <property type="component" value="Unassembled WGS sequence"/>
</dbReference>
<name>A0A9Q3IZH6_9BASI</name>
<dbReference type="PANTHER" id="PTHR11439">
    <property type="entry name" value="GAG-POL-RELATED RETROTRANSPOSON"/>
    <property type="match status" value="1"/>
</dbReference>
<dbReference type="OrthoDB" id="5080239at2759"/>
<comment type="caution">
    <text evidence="1">The sequence shown here is derived from an EMBL/GenBank/DDBJ whole genome shotgun (WGS) entry which is preliminary data.</text>
</comment>
<dbReference type="EMBL" id="AVOT02058970">
    <property type="protein sequence ID" value="MBW0552721.1"/>
    <property type="molecule type" value="Genomic_DNA"/>
</dbReference>
<evidence type="ECO:0008006" key="3">
    <source>
        <dbReference type="Google" id="ProtNLM"/>
    </source>
</evidence>